<evidence type="ECO:0000256" key="1">
    <source>
        <dbReference type="ARBA" id="ARBA00006739"/>
    </source>
</evidence>
<evidence type="ECO:0000313" key="5">
    <source>
        <dbReference type="EMBL" id="KOO37653.1"/>
    </source>
</evidence>
<dbReference type="PANTHER" id="PTHR22916:SF51">
    <property type="entry name" value="GLYCOSYLTRANSFERASE EPSH-RELATED"/>
    <property type="match status" value="1"/>
</dbReference>
<dbReference type="AlphaFoldDB" id="A0A0M0KGV7"/>
<keyword evidence="2" id="KW-0328">Glycosyltransferase</keyword>
<accession>A0A0M0KGV7</accession>
<dbReference type="PATRIC" id="fig|136160.3.peg.476"/>
<evidence type="ECO:0000256" key="2">
    <source>
        <dbReference type="ARBA" id="ARBA00022676"/>
    </source>
</evidence>
<feature type="domain" description="Glycosyltransferase 2-like" evidence="4">
    <location>
        <begin position="5"/>
        <end position="180"/>
    </location>
</feature>
<evidence type="ECO:0000256" key="3">
    <source>
        <dbReference type="ARBA" id="ARBA00022679"/>
    </source>
</evidence>
<dbReference type="EMBL" id="LILD01000001">
    <property type="protein sequence ID" value="KOO37653.1"/>
    <property type="molecule type" value="Genomic_DNA"/>
</dbReference>
<protein>
    <recommendedName>
        <fullName evidence="4">Glycosyltransferase 2-like domain-containing protein</fullName>
    </recommendedName>
</protein>
<dbReference type="PANTHER" id="PTHR22916">
    <property type="entry name" value="GLYCOSYLTRANSFERASE"/>
    <property type="match status" value="1"/>
</dbReference>
<comment type="caution">
    <text evidence="5">The sequence shown here is derived from an EMBL/GenBank/DDBJ whole genome shotgun (WGS) entry which is preliminary data.</text>
</comment>
<comment type="similarity">
    <text evidence="1">Belongs to the glycosyltransferase 2 family.</text>
</comment>
<dbReference type="GO" id="GO:0016757">
    <property type="term" value="F:glycosyltransferase activity"/>
    <property type="evidence" value="ECO:0007669"/>
    <property type="project" value="UniProtKB-KW"/>
</dbReference>
<proteinExistence type="inferred from homology"/>
<organism evidence="5">
    <name type="scientific">Halalkalibacterium halodurans</name>
    <name type="common">Bacillus halodurans</name>
    <dbReference type="NCBI Taxonomy" id="86665"/>
    <lineage>
        <taxon>Bacteria</taxon>
        <taxon>Bacillati</taxon>
        <taxon>Bacillota</taxon>
        <taxon>Bacilli</taxon>
        <taxon>Bacillales</taxon>
        <taxon>Bacillaceae</taxon>
        <taxon>Halalkalibacterium (ex Joshi et al. 2022)</taxon>
    </lineage>
</organism>
<reference evidence="5" key="1">
    <citation type="submission" date="2015-08" db="EMBL/GenBank/DDBJ databases">
        <title>Complete DNA Sequence of Pseudomonas syringae pv. actinidiae, the Causal Agent of Kiwifruit Canker Disease.</title>
        <authorList>
            <person name="Rikkerink E.H.A."/>
            <person name="Fineran P.C."/>
        </authorList>
    </citation>
    <scope>NUCLEOTIDE SEQUENCE</scope>
    <source>
        <strain evidence="5">DSM 13666</strain>
    </source>
</reference>
<dbReference type="SUPFAM" id="SSF53448">
    <property type="entry name" value="Nucleotide-diphospho-sugar transferases"/>
    <property type="match status" value="1"/>
</dbReference>
<dbReference type="InterPro" id="IPR029044">
    <property type="entry name" value="Nucleotide-diphossugar_trans"/>
</dbReference>
<keyword evidence="3" id="KW-0808">Transferase</keyword>
<dbReference type="Gene3D" id="3.90.550.10">
    <property type="entry name" value="Spore Coat Polysaccharide Biosynthesis Protein SpsA, Chain A"/>
    <property type="match status" value="1"/>
</dbReference>
<evidence type="ECO:0000259" key="4">
    <source>
        <dbReference type="Pfam" id="PF00535"/>
    </source>
</evidence>
<name>A0A0M0KGV7_ALKHA</name>
<sequence>MPLISIIVPVYKVKEEYLRDCIDSLKNQTFNDIEIILVDDGTPDNGGDICDEYAQNDKRIRVIHQNNQGVSSARNSGIEAATGDWVTFVDADDWIELNTCEILKNVIRKEGADIDFFIFSLKVNQTNKELENPFWGTNYSALEKGDREELQVQLLHKSISYYSPPHNMVGVAVCKLYKRTFLKENNLKYNTSLSVCEDGVFAFQALEKANKVFYVNHFLYHYRKHSDSATHRYRENAEVDYTKGLKALESCLIEFDKKGKFYIALYFRTILNIFVICNQFYCNSNNTLSTLEKIRSIQKLCNSEPYLSSIKNIRLKLFWDKSSLSHKIGFSLLKIRWYTAFYYYILLKNKYRNKVIN</sequence>
<dbReference type="Pfam" id="PF00535">
    <property type="entry name" value="Glycos_transf_2"/>
    <property type="match status" value="1"/>
</dbReference>
<dbReference type="GeneID" id="87599260"/>
<dbReference type="RefSeq" id="WP_053430193.1">
    <property type="nucleotide sequence ID" value="NZ_CP040441.1"/>
</dbReference>
<gene>
    <name evidence="5" type="ORF">AMD02_01415</name>
</gene>
<dbReference type="InterPro" id="IPR001173">
    <property type="entry name" value="Glyco_trans_2-like"/>
</dbReference>